<comment type="caution">
    <text evidence="2">The sequence shown here is derived from an EMBL/GenBank/DDBJ whole genome shotgun (WGS) entry which is preliminary data.</text>
</comment>
<name>A0A9X6WWQ1_BACCE</name>
<keyword evidence="1" id="KW-0812">Transmembrane</keyword>
<accession>A0A9X6WWQ1</accession>
<keyword evidence="1" id="KW-0472">Membrane</keyword>
<dbReference type="EMBL" id="NUWJ01000220">
    <property type="protein sequence ID" value="PFK11209.1"/>
    <property type="molecule type" value="Genomic_DNA"/>
</dbReference>
<dbReference type="AlphaFoldDB" id="A0A9X6WWQ1"/>
<organism evidence="2 3">
    <name type="scientific">Bacillus cereus</name>
    <dbReference type="NCBI Taxonomy" id="1396"/>
    <lineage>
        <taxon>Bacteria</taxon>
        <taxon>Bacillati</taxon>
        <taxon>Bacillota</taxon>
        <taxon>Bacilli</taxon>
        <taxon>Bacillales</taxon>
        <taxon>Bacillaceae</taxon>
        <taxon>Bacillus</taxon>
        <taxon>Bacillus cereus group</taxon>
    </lineage>
</organism>
<gene>
    <name evidence="2" type="ORF">COI98_23755</name>
</gene>
<protein>
    <submittedName>
        <fullName evidence="2">Uncharacterized protein</fullName>
    </submittedName>
</protein>
<evidence type="ECO:0000313" key="3">
    <source>
        <dbReference type="Proteomes" id="UP000224413"/>
    </source>
</evidence>
<sequence>MEYIVKYAYRVSVGLYSALVLLGMIYIGSHVTDYVWTVNSLINLSLLIVILYLFIGIMGICMSSEKLTVQFFFIVVPFGVCSVIGMLGAIDFVIEQHSHVAGMVFSTMLGASIGLFLFKRIVEEWQFYCEMKEQ</sequence>
<proteinExistence type="predicted"/>
<evidence type="ECO:0000313" key="2">
    <source>
        <dbReference type="EMBL" id="PFK11209.1"/>
    </source>
</evidence>
<dbReference type="Proteomes" id="UP000224413">
    <property type="component" value="Unassembled WGS sequence"/>
</dbReference>
<keyword evidence="1" id="KW-1133">Transmembrane helix</keyword>
<dbReference type="RefSeq" id="WP_098584146.1">
    <property type="nucleotide sequence ID" value="NZ_NUWJ01000220.1"/>
</dbReference>
<feature type="transmembrane region" description="Helical" evidence="1">
    <location>
        <begin position="67"/>
        <end position="94"/>
    </location>
</feature>
<feature type="transmembrane region" description="Helical" evidence="1">
    <location>
        <begin position="7"/>
        <end position="28"/>
    </location>
</feature>
<evidence type="ECO:0000256" key="1">
    <source>
        <dbReference type="SAM" id="Phobius"/>
    </source>
</evidence>
<reference evidence="2 3" key="1">
    <citation type="submission" date="2017-09" db="EMBL/GenBank/DDBJ databases">
        <title>Large-scale bioinformatics analysis of Bacillus genomes uncovers conserved roles of natural products in bacterial physiology.</title>
        <authorList>
            <consortium name="Agbiome Team Llc"/>
            <person name="Bleich R.M."/>
            <person name="Grubbs K.J."/>
            <person name="Santa Maria K.C."/>
            <person name="Allen S.E."/>
            <person name="Farag S."/>
            <person name="Shank E.A."/>
            <person name="Bowers A."/>
        </authorList>
    </citation>
    <scope>NUCLEOTIDE SEQUENCE [LARGE SCALE GENOMIC DNA]</scope>
    <source>
        <strain evidence="2 3">AFS083741</strain>
    </source>
</reference>
<feature type="transmembrane region" description="Helical" evidence="1">
    <location>
        <begin position="34"/>
        <end position="55"/>
    </location>
</feature>
<feature type="transmembrane region" description="Helical" evidence="1">
    <location>
        <begin position="100"/>
        <end position="118"/>
    </location>
</feature>